<organism evidence="3 4">
    <name type="scientific">Microterricola gilva</name>
    <dbReference type="NCBI Taxonomy" id="393267"/>
    <lineage>
        <taxon>Bacteria</taxon>
        <taxon>Bacillati</taxon>
        <taxon>Actinomycetota</taxon>
        <taxon>Actinomycetes</taxon>
        <taxon>Micrococcales</taxon>
        <taxon>Microbacteriaceae</taxon>
        <taxon>Microterricola</taxon>
    </lineage>
</organism>
<dbReference type="EMBL" id="SHLC01000001">
    <property type="protein sequence ID" value="RZU66044.1"/>
    <property type="molecule type" value="Genomic_DNA"/>
</dbReference>
<evidence type="ECO:0000256" key="1">
    <source>
        <dbReference type="SAM" id="MobiDB-lite"/>
    </source>
</evidence>
<proteinExistence type="predicted"/>
<feature type="domain" description="NERD" evidence="2">
    <location>
        <begin position="132"/>
        <end position="243"/>
    </location>
</feature>
<name>A0A4Q8AN68_9MICO</name>
<comment type="caution">
    <text evidence="3">The sequence shown here is derived from an EMBL/GenBank/DDBJ whole genome shotgun (WGS) entry which is preliminary data.</text>
</comment>
<feature type="compositionally biased region" description="Basic residues" evidence="1">
    <location>
        <begin position="344"/>
        <end position="353"/>
    </location>
</feature>
<dbReference type="InterPro" id="IPR011528">
    <property type="entry name" value="NERD"/>
</dbReference>
<dbReference type="Proteomes" id="UP000291483">
    <property type="component" value="Unassembled WGS sequence"/>
</dbReference>
<feature type="region of interest" description="Disordered" evidence="1">
    <location>
        <begin position="64"/>
        <end position="91"/>
    </location>
</feature>
<accession>A0A4Q8AN68</accession>
<dbReference type="OrthoDB" id="5793358at2"/>
<protein>
    <submittedName>
        <fullName evidence="3">Uncharacterized protein DUF2510</fullName>
    </submittedName>
</protein>
<sequence length="489" mass="51828">MPGRHALAVDDEGLQPAPPQPPSGWYADPVDDAQWRWWSGEAWEEHRHPRDPLLANEYAQPGTVKAAQSTVQPLASLPEPETAPTVFDPRDLRGRIPAQSLMEQVLRLSAEATTDAHNGRRKLPDEIHSWYAGAVGERRVADILSRLGDEWTVLHSVPVGSEGSDIDHVLIGPAGVYTINTKHHANKDVWVAGRALRVSNHPQHHISNAAFEARRAAKLLTQASGLTVETAGVVVVVGARKLVIKAAPDGDDVTVGVERDSELLGALQSRRIYSDEQVQRIVDAAVRPRTWSLLPVSTVDPRDLQSHFEALEPELAADARRLSQVASKGAATARPQRTAPSRPPSRRPSKKRRSILPGLMKLAVFAVALIIAVNYLGSLGAPSAPAPASFASAELEQSALSQAAGTAAFALDQLSPSGVRPASLVIGEDSTLKTPDGSVVVALPVGTTADYAPSADGLSYTLTLTGPQHGSAVTVTPEAGVVPAPATAS</sequence>
<reference evidence="3 4" key="1">
    <citation type="submission" date="2019-02" db="EMBL/GenBank/DDBJ databases">
        <title>Sequencing the genomes of 1000 actinobacteria strains.</title>
        <authorList>
            <person name="Klenk H.-P."/>
        </authorList>
    </citation>
    <scope>NUCLEOTIDE SEQUENCE [LARGE SCALE GENOMIC DNA]</scope>
    <source>
        <strain evidence="3 4">DSM 18319</strain>
    </source>
</reference>
<feature type="compositionally biased region" description="Low complexity" evidence="1">
    <location>
        <begin position="330"/>
        <end position="340"/>
    </location>
</feature>
<feature type="region of interest" description="Disordered" evidence="1">
    <location>
        <begin position="326"/>
        <end position="353"/>
    </location>
</feature>
<dbReference type="Pfam" id="PF08378">
    <property type="entry name" value="NERD"/>
    <property type="match status" value="1"/>
</dbReference>
<evidence type="ECO:0000313" key="3">
    <source>
        <dbReference type="EMBL" id="RZU66044.1"/>
    </source>
</evidence>
<keyword evidence="4" id="KW-1185">Reference proteome</keyword>
<evidence type="ECO:0000259" key="2">
    <source>
        <dbReference type="PROSITE" id="PS50965"/>
    </source>
</evidence>
<feature type="region of interest" description="Disordered" evidence="1">
    <location>
        <begin position="1"/>
        <end position="28"/>
    </location>
</feature>
<gene>
    <name evidence="3" type="ORF">EV379_2390</name>
</gene>
<dbReference type="AlphaFoldDB" id="A0A4Q8AN68"/>
<evidence type="ECO:0000313" key="4">
    <source>
        <dbReference type="Proteomes" id="UP000291483"/>
    </source>
</evidence>
<dbReference type="PROSITE" id="PS50965">
    <property type="entry name" value="NERD"/>
    <property type="match status" value="1"/>
</dbReference>